<evidence type="ECO:0000256" key="1">
    <source>
        <dbReference type="SAM" id="MobiDB-lite"/>
    </source>
</evidence>
<feature type="compositionally biased region" description="Basic and acidic residues" evidence="1">
    <location>
        <begin position="193"/>
        <end position="202"/>
    </location>
</feature>
<feature type="compositionally biased region" description="Polar residues" evidence="1">
    <location>
        <begin position="203"/>
        <end position="213"/>
    </location>
</feature>
<proteinExistence type="predicted"/>
<dbReference type="Proteomes" id="UP000004946">
    <property type="component" value="Chromosome"/>
</dbReference>
<reference evidence="2 3" key="1">
    <citation type="submission" date="2010-12" db="EMBL/GenBank/DDBJ databases">
        <authorList>
            <person name="Muzny D."/>
            <person name="Qin X."/>
            <person name="Buhay C."/>
            <person name="Dugan-Rocha S."/>
            <person name="Ding Y."/>
            <person name="Chen G."/>
            <person name="Hawes A."/>
            <person name="Holder M."/>
            <person name="Jhangiani S."/>
            <person name="Johnson A."/>
            <person name="Khan Z."/>
            <person name="Li Z."/>
            <person name="Liu W."/>
            <person name="Liu X."/>
            <person name="Perez L."/>
            <person name="Shen H."/>
            <person name="Wang Q."/>
            <person name="Watt J."/>
            <person name="Xi L."/>
            <person name="Xin Y."/>
            <person name="Zhou J."/>
            <person name="Deng J."/>
            <person name="Jiang H."/>
            <person name="Liu Y."/>
            <person name="Qu J."/>
            <person name="Song X.-Z."/>
            <person name="Zhang L."/>
            <person name="Villasana D."/>
            <person name="Johnson A."/>
            <person name="Liu J."/>
            <person name="Liyanage D."/>
            <person name="Lorensuhewa L."/>
            <person name="Robinson T."/>
            <person name="Song A."/>
            <person name="Song B.-B."/>
            <person name="Dinh H."/>
            <person name="Thornton R."/>
            <person name="Coyle M."/>
            <person name="Francisco L."/>
            <person name="Jackson L."/>
            <person name="Javaid M."/>
            <person name="Korchina V."/>
            <person name="Kovar C."/>
            <person name="Mata R."/>
            <person name="Mathew T."/>
            <person name="Ngo R."/>
            <person name="Nguyen L."/>
            <person name="Nguyen N."/>
            <person name="Okwuonu G."/>
            <person name="Ongeri F."/>
            <person name="Pham C."/>
            <person name="Simmons D."/>
            <person name="Wilczek-Boney K."/>
            <person name="Hale W."/>
            <person name="Jakkamsetti A."/>
            <person name="Pham P."/>
            <person name="Ruth R."/>
            <person name="San Lucas F."/>
            <person name="Warren J."/>
            <person name="Zhang J."/>
            <person name="Zhao Z."/>
            <person name="Zhou C."/>
            <person name="Zhu D."/>
            <person name="Lee S."/>
            <person name="Bess C."/>
            <person name="Blankenburg K."/>
            <person name="Forbes L."/>
            <person name="Fu Q."/>
            <person name="Gubbala S."/>
            <person name="Hirani K."/>
            <person name="Jayaseelan J.C."/>
            <person name="Lara F."/>
            <person name="Munidasa M."/>
            <person name="Palculict T."/>
            <person name="Patil S."/>
            <person name="Pu L.-L."/>
            <person name="Saada N."/>
            <person name="Tang L."/>
            <person name="Weissenberger G."/>
            <person name="Zhu Y."/>
            <person name="Hemphill L."/>
            <person name="Shang Y."/>
            <person name="Youmans B."/>
            <person name="Ayvaz T."/>
            <person name="Ross M."/>
            <person name="Santibanez J."/>
            <person name="Aqrawi P."/>
            <person name="Gross S."/>
            <person name="Joshi V."/>
            <person name="Fowler G."/>
            <person name="Nazareth L."/>
            <person name="Reid J."/>
            <person name="Worley K."/>
            <person name="Petrosino J."/>
            <person name="Highlander S."/>
            <person name="Gibbs R."/>
        </authorList>
    </citation>
    <scope>NUCLEOTIDE SEQUENCE [LARGE SCALE GENOMIC DNA]</scope>
    <source>
        <strain evidence="2 3">DSM 10105</strain>
    </source>
</reference>
<sequence length="318" mass="35103">MEEQATQLIQEGSRKAALVGIRVTARTIQWILKTILGAGAAGLGKLDAHTQKKLNTGRMSLKRLNQITGGQIKRFDLDEKQSKQLARQLQRSGINFNLALDKQDGTGIISYPTISAPFVQDAIHRLNPDMSIQDIQDAVMDAEQTAQALSDPAMQTVAGNLAHIRQETTPKQTQQPAGQQQEDHAQPTQEQARTGRDERPDHWQTTPATSRQKNLIHDQVEQGLISRQEADAFLETNPTIAQANQWLNDHPATVDHLDLYGEKNIHQTKQARKGAKLTKKEVMDSIKKGAAARTRAHGSAAAAPTHKQNLKTGISRKQ</sequence>
<evidence type="ECO:0000313" key="3">
    <source>
        <dbReference type="Proteomes" id="UP000004946"/>
    </source>
</evidence>
<dbReference type="AlphaFoldDB" id="E6K265"/>
<dbReference type="InterPro" id="IPR024234">
    <property type="entry name" value="DUF3801"/>
</dbReference>
<feature type="region of interest" description="Disordered" evidence="1">
    <location>
        <begin position="288"/>
        <end position="318"/>
    </location>
</feature>
<name>E6K265_PARDN</name>
<dbReference type="EMBL" id="AEON01000002">
    <property type="protein sequence ID" value="EFT82853.1"/>
    <property type="molecule type" value="Genomic_DNA"/>
</dbReference>
<evidence type="ECO:0008006" key="4">
    <source>
        <dbReference type="Google" id="ProtNLM"/>
    </source>
</evidence>
<dbReference type="HOGENOM" id="CLU_873908_0_0_11"/>
<comment type="caution">
    <text evidence="2">The sequence shown here is derived from an EMBL/GenBank/DDBJ whole genome shotgun (WGS) entry which is preliminary data.</text>
</comment>
<accession>E6K265</accession>
<feature type="compositionally biased region" description="Low complexity" evidence="1">
    <location>
        <begin position="289"/>
        <end position="306"/>
    </location>
</feature>
<evidence type="ECO:0000313" key="2">
    <source>
        <dbReference type="EMBL" id="EFT82853.1"/>
    </source>
</evidence>
<protein>
    <recommendedName>
        <fullName evidence="4">DUF3801 domain-containing protein</fullName>
    </recommendedName>
</protein>
<dbReference type="Pfam" id="PF12687">
    <property type="entry name" value="DUF3801"/>
    <property type="match status" value="1"/>
</dbReference>
<gene>
    <name evidence="2" type="ORF">HMPREF0620_1538</name>
</gene>
<feature type="compositionally biased region" description="Low complexity" evidence="1">
    <location>
        <begin position="169"/>
        <end position="180"/>
    </location>
</feature>
<feature type="region of interest" description="Disordered" evidence="1">
    <location>
        <begin position="169"/>
        <end position="215"/>
    </location>
</feature>
<keyword evidence="3" id="KW-1185">Reference proteome</keyword>
<organism evidence="2 3">
    <name type="scientific">Parascardovia denticolens DSM 10105 = JCM 12538</name>
    <dbReference type="NCBI Taxonomy" id="864564"/>
    <lineage>
        <taxon>Bacteria</taxon>
        <taxon>Bacillati</taxon>
        <taxon>Actinomycetota</taxon>
        <taxon>Actinomycetes</taxon>
        <taxon>Bifidobacteriales</taxon>
        <taxon>Bifidobacteriaceae</taxon>
        <taxon>Parascardovia</taxon>
    </lineage>
</organism>